<feature type="region of interest" description="Disordered" evidence="1">
    <location>
        <begin position="1"/>
        <end position="40"/>
    </location>
</feature>
<dbReference type="AlphaFoldDB" id="A0A2N5N0S2"/>
<dbReference type="Proteomes" id="UP000234789">
    <property type="component" value="Unassembled WGS sequence"/>
</dbReference>
<evidence type="ECO:0000313" key="3">
    <source>
        <dbReference type="Proteomes" id="UP000234789"/>
    </source>
</evidence>
<reference evidence="2 3" key="1">
    <citation type="submission" date="2017-05" db="EMBL/GenBank/DDBJ databases">
        <title>Functional genome analysis of Paenibacillus pasadenensis strain R16: insights on endophytic life style and antifungal activity.</title>
        <authorList>
            <person name="Passera A."/>
            <person name="Marcolungo L."/>
            <person name="Casati P."/>
            <person name="Brasca M."/>
            <person name="Quaglino F."/>
            <person name="Delledonne M."/>
        </authorList>
    </citation>
    <scope>NUCLEOTIDE SEQUENCE [LARGE SCALE GENOMIC DNA]</scope>
    <source>
        <strain evidence="2 3">R16</strain>
    </source>
</reference>
<sequence>MYLAGGRGGQRRTGRRRMRRRTCGTEGRSGRKRVAGNTEG</sequence>
<gene>
    <name evidence="2" type="ORF">B8V81_2350</name>
</gene>
<organism evidence="2 3">
    <name type="scientific">Paenibacillus pasadenensis</name>
    <dbReference type="NCBI Taxonomy" id="217090"/>
    <lineage>
        <taxon>Bacteria</taxon>
        <taxon>Bacillati</taxon>
        <taxon>Bacillota</taxon>
        <taxon>Bacilli</taxon>
        <taxon>Bacillales</taxon>
        <taxon>Paenibacillaceae</taxon>
        <taxon>Paenibacillus</taxon>
    </lineage>
</organism>
<proteinExistence type="predicted"/>
<accession>A0A2N5N0S2</accession>
<evidence type="ECO:0000313" key="2">
    <source>
        <dbReference type="EMBL" id="PLT43919.1"/>
    </source>
</evidence>
<protein>
    <submittedName>
        <fullName evidence="2">Uncharacterized protein</fullName>
    </submittedName>
</protein>
<evidence type="ECO:0000256" key="1">
    <source>
        <dbReference type="SAM" id="MobiDB-lite"/>
    </source>
</evidence>
<feature type="compositionally biased region" description="Basic residues" evidence="1">
    <location>
        <begin position="9"/>
        <end position="22"/>
    </location>
</feature>
<comment type="caution">
    <text evidence="2">The sequence shown here is derived from an EMBL/GenBank/DDBJ whole genome shotgun (WGS) entry which is preliminary data.</text>
</comment>
<dbReference type="EMBL" id="NFEZ01000004">
    <property type="protein sequence ID" value="PLT43919.1"/>
    <property type="molecule type" value="Genomic_DNA"/>
</dbReference>
<name>A0A2N5N0S2_9BACL</name>
<keyword evidence="3" id="KW-1185">Reference proteome</keyword>